<comment type="subcellular location">
    <subcellularLocation>
        <location evidence="1">Membrane</location>
        <topology evidence="1">Multi-pass membrane protein</topology>
    </subcellularLocation>
</comment>
<evidence type="ECO:0000256" key="4">
    <source>
        <dbReference type="ARBA" id="ARBA00022692"/>
    </source>
</evidence>
<evidence type="ECO:0000256" key="10">
    <source>
        <dbReference type="ARBA" id="ARBA00023136"/>
    </source>
</evidence>
<proteinExistence type="inferred from homology"/>
<gene>
    <name evidence="12" type="ORF">Taro_042146</name>
</gene>
<dbReference type="GO" id="GO:0046872">
    <property type="term" value="F:metal ion binding"/>
    <property type="evidence" value="ECO:0007669"/>
    <property type="project" value="UniProtKB-KW"/>
</dbReference>
<keyword evidence="13" id="KW-1185">Reference proteome</keyword>
<dbReference type="EMBL" id="NMUH01004333">
    <property type="protein sequence ID" value="MQM09276.1"/>
    <property type="molecule type" value="Genomic_DNA"/>
</dbReference>
<feature type="transmembrane region" description="Helical" evidence="11">
    <location>
        <begin position="86"/>
        <end position="108"/>
    </location>
</feature>
<comment type="caution">
    <text evidence="12">The sequence shown here is derived from an EMBL/GenBank/DDBJ whole genome shotgun (WGS) entry which is preliminary data.</text>
</comment>
<name>A0A843WNQ3_COLES</name>
<evidence type="ECO:0000256" key="7">
    <source>
        <dbReference type="ARBA" id="ARBA00023002"/>
    </source>
</evidence>
<dbReference type="PANTHER" id="PTHR19353:SF30">
    <property type="entry name" value="DELTA 8-(E)-SPHINGOLIPID DESATURASE"/>
    <property type="match status" value="1"/>
</dbReference>
<dbReference type="GO" id="GO:0016020">
    <property type="term" value="C:membrane"/>
    <property type="evidence" value="ECO:0007669"/>
    <property type="project" value="UniProtKB-SubCell"/>
</dbReference>
<dbReference type="PANTHER" id="PTHR19353">
    <property type="entry name" value="FATTY ACID DESATURASE 2"/>
    <property type="match status" value="1"/>
</dbReference>
<sequence>MRAPPLNRLVQVVSENYLTDISIVWWKRNHNAHHVACNKLDIDPDLQHIPLFAVSSKFFHSLRSYFYEMKMDFDAVAKFLMSYQHWMFYLVMYFARINLLAHSILLLFSKKKVPNRG</sequence>
<keyword evidence="6 11" id="KW-1133">Transmembrane helix</keyword>
<dbReference type="AlphaFoldDB" id="A0A843WNQ3"/>
<keyword evidence="8" id="KW-0408">Iron</keyword>
<dbReference type="GO" id="GO:0006629">
    <property type="term" value="P:lipid metabolic process"/>
    <property type="evidence" value="ECO:0007669"/>
    <property type="project" value="UniProtKB-KW"/>
</dbReference>
<accession>A0A843WNQ3</accession>
<evidence type="ECO:0000256" key="1">
    <source>
        <dbReference type="ARBA" id="ARBA00004141"/>
    </source>
</evidence>
<evidence type="ECO:0000256" key="2">
    <source>
        <dbReference type="ARBA" id="ARBA00005189"/>
    </source>
</evidence>
<reference evidence="12" key="1">
    <citation type="submission" date="2017-07" db="EMBL/GenBank/DDBJ databases">
        <title>Taro Niue Genome Assembly and Annotation.</title>
        <authorList>
            <person name="Atibalentja N."/>
            <person name="Keating K."/>
            <person name="Fields C.J."/>
        </authorList>
    </citation>
    <scope>NUCLEOTIDE SEQUENCE</scope>
    <source>
        <strain evidence="12">Niue_2</strain>
        <tissue evidence="12">Leaf</tissue>
    </source>
</reference>
<dbReference type="OrthoDB" id="1726150at2759"/>
<evidence type="ECO:0000256" key="11">
    <source>
        <dbReference type="SAM" id="Phobius"/>
    </source>
</evidence>
<keyword evidence="7" id="KW-0560">Oxidoreductase</keyword>
<organism evidence="12 13">
    <name type="scientific">Colocasia esculenta</name>
    <name type="common">Wild taro</name>
    <name type="synonym">Arum esculentum</name>
    <dbReference type="NCBI Taxonomy" id="4460"/>
    <lineage>
        <taxon>Eukaryota</taxon>
        <taxon>Viridiplantae</taxon>
        <taxon>Streptophyta</taxon>
        <taxon>Embryophyta</taxon>
        <taxon>Tracheophyta</taxon>
        <taxon>Spermatophyta</taxon>
        <taxon>Magnoliopsida</taxon>
        <taxon>Liliopsida</taxon>
        <taxon>Araceae</taxon>
        <taxon>Aroideae</taxon>
        <taxon>Colocasieae</taxon>
        <taxon>Colocasia</taxon>
    </lineage>
</organism>
<keyword evidence="9" id="KW-0443">Lipid metabolism</keyword>
<keyword evidence="4 11" id="KW-0812">Transmembrane</keyword>
<keyword evidence="10 11" id="KW-0472">Membrane</keyword>
<comment type="pathway">
    <text evidence="2">Lipid metabolism.</text>
</comment>
<keyword evidence="5" id="KW-0479">Metal-binding</keyword>
<protein>
    <submittedName>
        <fullName evidence="12">Uncharacterized protein</fullName>
    </submittedName>
</protein>
<evidence type="ECO:0000313" key="13">
    <source>
        <dbReference type="Proteomes" id="UP000652761"/>
    </source>
</evidence>
<evidence type="ECO:0000256" key="3">
    <source>
        <dbReference type="ARBA" id="ARBA00009295"/>
    </source>
</evidence>
<comment type="similarity">
    <text evidence="3">Belongs to the fatty acid desaturase type 1 family.</text>
</comment>
<evidence type="ECO:0000256" key="6">
    <source>
        <dbReference type="ARBA" id="ARBA00022989"/>
    </source>
</evidence>
<evidence type="ECO:0000256" key="9">
    <source>
        <dbReference type="ARBA" id="ARBA00023098"/>
    </source>
</evidence>
<dbReference type="GO" id="GO:0016717">
    <property type="term" value="F:oxidoreductase activity, acting on paired donors, with oxidation of a pair of donors resulting in the reduction of molecular oxygen to two molecules of water"/>
    <property type="evidence" value="ECO:0007669"/>
    <property type="project" value="TreeGrafter"/>
</dbReference>
<evidence type="ECO:0000313" key="12">
    <source>
        <dbReference type="EMBL" id="MQM09276.1"/>
    </source>
</evidence>
<evidence type="ECO:0000256" key="8">
    <source>
        <dbReference type="ARBA" id="ARBA00023004"/>
    </source>
</evidence>
<evidence type="ECO:0000256" key="5">
    <source>
        <dbReference type="ARBA" id="ARBA00022723"/>
    </source>
</evidence>
<dbReference type="InterPro" id="IPR012171">
    <property type="entry name" value="Fatty_acid_desaturase"/>
</dbReference>
<dbReference type="Proteomes" id="UP000652761">
    <property type="component" value="Unassembled WGS sequence"/>
</dbReference>